<evidence type="ECO:0000313" key="3">
    <source>
        <dbReference type="EMBL" id="PVX31419.1"/>
    </source>
</evidence>
<dbReference type="Proteomes" id="UP000245890">
    <property type="component" value="Unassembled WGS sequence"/>
</dbReference>
<dbReference type="InterPro" id="IPR050639">
    <property type="entry name" value="SSR_resolvase"/>
</dbReference>
<dbReference type="Pfam" id="PF00239">
    <property type="entry name" value="Resolvase"/>
    <property type="match status" value="1"/>
</dbReference>
<dbReference type="AlphaFoldDB" id="A0A2U0SJC0"/>
<dbReference type="Pfam" id="PF07508">
    <property type="entry name" value="Recombinase"/>
    <property type="match status" value="1"/>
</dbReference>
<dbReference type="GO" id="GO:0000150">
    <property type="term" value="F:DNA strand exchange activity"/>
    <property type="evidence" value="ECO:0007669"/>
    <property type="project" value="InterPro"/>
</dbReference>
<dbReference type="Gene3D" id="3.40.50.1390">
    <property type="entry name" value="Resolvase, N-terminal catalytic domain"/>
    <property type="match status" value="1"/>
</dbReference>
<dbReference type="InterPro" id="IPR036162">
    <property type="entry name" value="Resolvase-like_N_sf"/>
</dbReference>
<feature type="domain" description="Resolvase/invertase-type recombinase catalytic" evidence="1">
    <location>
        <begin position="1"/>
        <end position="144"/>
    </location>
</feature>
<dbReference type="InterPro" id="IPR006119">
    <property type="entry name" value="Resolv_N"/>
</dbReference>
<comment type="caution">
    <text evidence="3">The sequence shown here is derived from an EMBL/GenBank/DDBJ whole genome shotgun (WGS) entry which is preliminary data.</text>
</comment>
<sequence>MSTDHQRYSTENQAEAIRHYAAARGFSIVRTYADEGKSGLRIDGRDALKRLIDDVSAGVADYQAILVYDVSRWGRFQDADESAYYEYICRRAGIAVHYCAEQFENDGSPISTIVKGVKRAMAGEYSRELSTKVFAGQCRLIELGFRQGGPAGFGLRRMLVDQSGAIKGALERGEQKSIQTDRVVLAPGPDNESAIIREIYRAFVHDRQGERDIAAALNERGFVTDLGRPWTRGAVHQILINEKYIGNNVWNRVSFKLKKKRVRNDPTMWIRAEDAFPALIDRDLFEAAQAIIRARAFRLSDEEMLEGLRSLFQSENLLSGMIIDEADGLPSSSSYRSRFGSLLRAYSLVGYRPRRDYRYIAINQALRRMHPQVIDEVVDGFAAVGAPVSRVSADGLLTVHNEMSVSILIARCRRTQAGSLRWNIRFDTGVAPDITVAIRMDARNEGPLDFYLFPRIDKVSADVRLAEENGLSLDAYRFETLAPLYELARRIRLPVAA</sequence>
<evidence type="ECO:0000259" key="2">
    <source>
        <dbReference type="PROSITE" id="PS51737"/>
    </source>
</evidence>
<dbReference type="OrthoDB" id="7735915at2"/>
<dbReference type="GO" id="GO:0003677">
    <property type="term" value="F:DNA binding"/>
    <property type="evidence" value="ECO:0007669"/>
    <property type="project" value="InterPro"/>
</dbReference>
<dbReference type="CDD" id="cd00338">
    <property type="entry name" value="Ser_Recombinase"/>
    <property type="match status" value="1"/>
</dbReference>
<evidence type="ECO:0000259" key="1">
    <source>
        <dbReference type="PROSITE" id="PS51736"/>
    </source>
</evidence>
<accession>A0A2U0SJC0</accession>
<dbReference type="InterPro" id="IPR038109">
    <property type="entry name" value="DNA_bind_recomb_sf"/>
</dbReference>
<dbReference type="PROSITE" id="PS51736">
    <property type="entry name" value="RECOMBINASES_3"/>
    <property type="match status" value="1"/>
</dbReference>
<protein>
    <submittedName>
        <fullName evidence="3">Recombinase family protein</fullName>
    </submittedName>
</protein>
<dbReference type="SMART" id="SM00857">
    <property type="entry name" value="Resolvase"/>
    <property type="match status" value="1"/>
</dbReference>
<evidence type="ECO:0000313" key="4">
    <source>
        <dbReference type="Proteomes" id="UP000245890"/>
    </source>
</evidence>
<dbReference type="Gene3D" id="3.90.1750.20">
    <property type="entry name" value="Putative Large Serine Recombinase, Chain B, Domain 2"/>
    <property type="match status" value="1"/>
</dbReference>
<name>A0A2U0SJC0_9SPHN</name>
<dbReference type="PANTHER" id="PTHR30461">
    <property type="entry name" value="DNA-INVERTASE FROM LAMBDOID PROPHAGE"/>
    <property type="match status" value="1"/>
</dbReference>
<dbReference type="SUPFAM" id="SSF53041">
    <property type="entry name" value="Resolvase-like"/>
    <property type="match status" value="1"/>
</dbReference>
<keyword evidence="4" id="KW-1185">Reference proteome</keyword>
<organism evidence="3 4">
    <name type="scientific">Sphingomonas pokkalii</name>
    <dbReference type="NCBI Taxonomy" id="2175090"/>
    <lineage>
        <taxon>Bacteria</taxon>
        <taxon>Pseudomonadati</taxon>
        <taxon>Pseudomonadota</taxon>
        <taxon>Alphaproteobacteria</taxon>
        <taxon>Sphingomonadales</taxon>
        <taxon>Sphingomonadaceae</taxon>
        <taxon>Sphingomonas</taxon>
    </lineage>
</organism>
<dbReference type="PANTHER" id="PTHR30461:SF23">
    <property type="entry name" value="DNA RECOMBINASE-RELATED"/>
    <property type="match status" value="1"/>
</dbReference>
<feature type="domain" description="Recombinase" evidence="2">
    <location>
        <begin position="175"/>
        <end position="298"/>
    </location>
</feature>
<gene>
    <name evidence="3" type="ORF">DD559_08285</name>
</gene>
<dbReference type="FunFam" id="3.40.50.1390:FF:000008">
    <property type="entry name" value="DNA recombinase"/>
    <property type="match status" value="1"/>
</dbReference>
<dbReference type="PROSITE" id="PS51737">
    <property type="entry name" value="RECOMBINASE_DNA_BIND"/>
    <property type="match status" value="1"/>
</dbReference>
<dbReference type="InterPro" id="IPR011109">
    <property type="entry name" value="DNA_bind_recombinase_dom"/>
</dbReference>
<dbReference type="EMBL" id="QENQ01000001">
    <property type="protein sequence ID" value="PVX31419.1"/>
    <property type="molecule type" value="Genomic_DNA"/>
</dbReference>
<reference evidence="3 4" key="1">
    <citation type="submission" date="2018-05" db="EMBL/GenBank/DDBJ databases">
        <title>Description of Sphingomonas pokkalii sp nov, isolated from the rhizosphere of saline tolerant pokkali rice and its draft genome analysis.</title>
        <authorList>
            <person name="Menon R."/>
            <person name="Kumari S."/>
            <person name="Rameshkumar N."/>
        </authorList>
    </citation>
    <scope>NUCLEOTIDE SEQUENCE [LARGE SCALE GENOMIC DNA]</scope>
    <source>
        <strain evidence="3 4">L3B27</strain>
    </source>
</reference>
<proteinExistence type="predicted"/>